<accession>A0A024G460</accession>
<proteinExistence type="predicted"/>
<gene>
    <name evidence="1" type="ORF">BN9_024330</name>
</gene>
<name>A0A024G460_9STRA</name>
<evidence type="ECO:0000313" key="2">
    <source>
        <dbReference type="Proteomes" id="UP000053237"/>
    </source>
</evidence>
<dbReference type="AlphaFoldDB" id="A0A024G460"/>
<organism evidence="1 2">
    <name type="scientific">Albugo candida</name>
    <dbReference type="NCBI Taxonomy" id="65357"/>
    <lineage>
        <taxon>Eukaryota</taxon>
        <taxon>Sar</taxon>
        <taxon>Stramenopiles</taxon>
        <taxon>Oomycota</taxon>
        <taxon>Peronosporomycetes</taxon>
        <taxon>Albuginales</taxon>
        <taxon>Albuginaceae</taxon>
        <taxon>Albugo</taxon>
    </lineage>
</organism>
<keyword evidence="2" id="KW-1185">Reference proteome</keyword>
<dbReference type="EMBL" id="CAIX01000022">
    <property type="protein sequence ID" value="CCI41649.1"/>
    <property type="molecule type" value="Genomic_DNA"/>
</dbReference>
<protein>
    <submittedName>
        <fullName evidence="1">Uncharacterized protein</fullName>
    </submittedName>
</protein>
<sequence>MAARKFENDDCATEARDQLEFQSVIVLGEKYIFKEHESLERRRYLNMFDVRLKLEWEGILKWPLLYVNPLGYLYIPLIHRQSKAWKTSSCREIVRNRFVTQVLMLRLFTHFNNGRNLYTTLLTLRIRHLVLFLIFFIRVNTSIDRLVSLHILLTLFKPFSIAECFDLS</sequence>
<reference evidence="1 2" key="1">
    <citation type="submission" date="2012-05" db="EMBL/GenBank/DDBJ databases">
        <title>Recombination and specialization in a pathogen metapopulation.</title>
        <authorList>
            <person name="Gardiner A."/>
            <person name="Kemen E."/>
            <person name="Schultz-Larsen T."/>
            <person name="MacLean D."/>
            <person name="Van Oosterhout C."/>
            <person name="Jones J.D.G."/>
        </authorList>
    </citation>
    <scope>NUCLEOTIDE SEQUENCE [LARGE SCALE GENOMIC DNA]</scope>
    <source>
        <strain evidence="1 2">Ac Nc2</strain>
    </source>
</reference>
<dbReference type="Proteomes" id="UP000053237">
    <property type="component" value="Unassembled WGS sequence"/>
</dbReference>
<comment type="caution">
    <text evidence="1">The sequence shown here is derived from an EMBL/GenBank/DDBJ whole genome shotgun (WGS) entry which is preliminary data.</text>
</comment>
<dbReference type="InParanoid" id="A0A024G460"/>
<evidence type="ECO:0000313" key="1">
    <source>
        <dbReference type="EMBL" id="CCI41649.1"/>
    </source>
</evidence>